<dbReference type="Pfam" id="PF06415">
    <property type="entry name" value="iPGM_N"/>
    <property type="match status" value="1"/>
</dbReference>
<dbReference type="Gene3D" id="3.40.720.10">
    <property type="entry name" value="Alkaline Phosphatase, subunit A"/>
    <property type="match status" value="1"/>
</dbReference>
<dbReference type="EMBL" id="OX458333">
    <property type="protein sequence ID" value="CAI8942105.1"/>
    <property type="molecule type" value="Genomic_DNA"/>
</dbReference>
<feature type="binding site" evidence="8">
    <location>
        <position position="465"/>
    </location>
    <ligand>
        <name>Mn(2+)</name>
        <dbReference type="ChEBI" id="CHEBI:29035"/>
        <label>1</label>
    </ligand>
</feature>
<accession>A0ABN8X8H9</accession>
<dbReference type="Gene3D" id="3.40.1450.10">
    <property type="entry name" value="BPG-independent phosphoglycerate mutase, domain B"/>
    <property type="match status" value="1"/>
</dbReference>
<evidence type="ECO:0000313" key="12">
    <source>
        <dbReference type="EMBL" id="CAI8942105.1"/>
    </source>
</evidence>
<protein>
    <recommendedName>
        <fullName evidence="8 9">2,3-bisphosphoglycerate-independent phosphoglycerate mutase</fullName>
        <shortName evidence="8">BPG-independent PGAM</shortName>
        <shortName evidence="8">Phosphoglyceromutase</shortName>
        <shortName evidence="8">iPGM</shortName>
        <ecNumber evidence="8 9">5.4.2.12</ecNumber>
    </recommendedName>
</protein>
<dbReference type="PANTHER" id="PTHR31637:SF0">
    <property type="entry name" value="2,3-BISPHOSPHOGLYCERATE-INDEPENDENT PHOSPHOGLYCERATE MUTASE"/>
    <property type="match status" value="1"/>
</dbReference>
<comment type="catalytic activity">
    <reaction evidence="1 8">
        <text>(2R)-2-phosphoglycerate = (2R)-3-phosphoglycerate</text>
        <dbReference type="Rhea" id="RHEA:15901"/>
        <dbReference type="ChEBI" id="CHEBI:58272"/>
        <dbReference type="ChEBI" id="CHEBI:58289"/>
        <dbReference type="EC" id="5.4.2.12"/>
    </reaction>
</comment>
<evidence type="ECO:0000259" key="10">
    <source>
        <dbReference type="Pfam" id="PF01676"/>
    </source>
</evidence>
<dbReference type="InterPro" id="IPR005995">
    <property type="entry name" value="Pgm_bpd_ind"/>
</dbReference>
<feature type="domain" description="BPG-independent PGAM N-terminal" evidence="11">
    <location>
        <begin position="85"/>
        <end position="301"/>
    </location>
</feature>
<dbReference type="InterPro" id="IPR017850">
    <property type="entry name" value="Alkaline_phosphatase_core_sf"/>
</dbReference>
<feature type="binding site" evidence="8">
    <location>
        <position position="405"/>
    </location>
    <ligand>
        <name>Mn(2+)</name>
        <dbReference type="ChEBI" id="CHEBI:29035"/>
        <label>1</label>
    </ligand>
</feature>
<organism evidence="12 13">
    <name type="scientific">Methylocaldum szegediense</name>
    <dbReference type="NCBI Taxonomy" id="73780"/>
    <lineage>
        <taxon>Bacteria</taxon>
        <taxon>Pseudomonadati</taxon>
        <taxon>Pseudomonadota</taxon>
        <taxon>Gammaproteobacteria</taxon>
        <taxon>Methylococcales</taxon>
        <taxon>Methylococcaceae</taxon>
        <taxon>Methylocaldum</taxon>
    </lineage>
</organism>
<dbReference type="InterPro" id="IPR011258">
    <property type="entry name" value="BPG-indep_PGM_N"/>
</dbReference>
<evidence type="ECO:0000256" key="5">
    <source>
        <dbReference type="ARBA" id="ARBA00023152"/>
    </source>
</evidence>
<feature type="binding site" evidence="8">
    <location>
        <position position="15"/>
    </location>
    <ligand>
        <name>Mn(2+)</name>
        <dbReference type="ChEBI" id="CHEBI:29035"/>
        <label>2</label>
    </ligand>
</feature>
<feature type="binding site" evidence="8">
    <location>
        <position position="409"/>
    </location>
    <ligand>
        <name>Mn(2+)</name>
        <dbReference type="ChEBI" id="CHEBI:29035"/>
        <label>1</label>
    </ligand>
</feature>
<dbReference type="PIRSF" id="PIRSF001492">
    <property type="entry name" value="IPGAM"/>
    <property type="match status" value="1"/>
</dbReference>
<feature type="binding site" evidence="8">
    <location>
        <position position="65"/>
    </location>
    <ligand>
        <name>Mn(2+)</name>
        <dbReference type="ChEBI" id="CHEBI:29035"/>
        <label>2</label>
    </ligand>
</feature>
<gene>
    <name evidence="12" type="primary">gpmM</name>
    <name evidence="8" type="synonym">gpmI</name>
    <name evidence="12" type="ORF">MSZNOR_4263</name>
</gene>
<dbReference type="GO" id="GO:0004619">
    <property type="term" value="F:phosphoglycerate mutase activity"/>
    <property type="evidence" value="ECO:0007669"/>
    <property type="project" value="UniProtKB-EC"/>
</dbReference>
<dbReference type="HAMAP" id="MF_01038">
    <property type="entry name" value="GpmI"/>
    <property type="match status" value="1"/>
</dbReference>
<evidence type="ECO:0000256" key="3">
    <source>
        <dbReference type="ARBA" id="ARBA00008819"/>
    </source>
</evidence>
<comment type="subunit">
    <text evidence="8">Monomer.</text>
</comment>
<feature type="binding site" evidence="8">
    <location>
        <position position="447"/>
    </location>
    <ligand>
        <name>Mn(2+)</name>
        <dbReference type="ChEBI" id="CHEBI:29035"/>
        <label>2</label>
    </ligand>
</feature>
<evidence type="ECO:0000256" key="9">
    <source>
        <dbReference type="NCBIfam" id="TIGR01307"/>
    </source>
</evidence>
<feature type="binding site" evidence="8">
    <location>
        <position position="188"/>
    </location>
    <ligand>
        <name>substrate</name>
    </ligand>
</feature>
<dbReference type="InterPro" id="IPR006124">
    <property type="entry name" value="Metalloenzyme"/>
</dbReference>
<keyword evidence="5 8" id="KW-0324">Glycolysis</keyword>
<comment type="function">
    <text evidence="8">Catalyzes the interconversion of 2-phosphoglycerate and 3-phosphoglycerate.</text>
</comment>
<comment type="pathway">
    <text evidence="2 8">Carbohydrate degradation; glycolysis; pyruvate from D-glyceraldehyde 3-phosphate: step 3/5.</text>
</comment>
<proteinExistence type="inferred from homology"/>
<name>A0ABN8X8H9_9GAMM</name>
<feature type="binding site" evidence="8">
    <location>
        <position position="194"/>
    </location>
    <ligand>
        <name>substrate</name>
    </ligand>
</feature>
<dbReference type="Pfam" id="PF01676">
    <property type="entry name" value="Metalloenzyme"/>
    <property type="match status" value="1"/>
</dbReference>
<dbReference type="SUPFAM" id="SSF64158">
    <property type="entry name" value="2,3-Bisphosphoglycerate-independent phosphoglycerate mutase, substrate-binding domain"/>
    <property type="match status" value="1"/>
</dbReference>
<dbReference type="NCBIfam" id="TIGR01307">
    <property type="entry name" value="pgm_bpd_ind"/>
    <property type="match status" value="1"/>
</dbReference>
<sequence>MKLNRPKPVVLIILDGFGYSETRDHNAIALAATPTWTRLWNTCPHTLLDCSGEAVGLPDEQMGNSEVGHLHLGAGRLIYQDFTLISKAARDGSFYANPVLSEAVDKAIRNDKALHVLGLLSPGGVHSHETHIHAMVELAVRKGLRKVYVHAFLDGRDTPPKSAGDSIREMSAKFDELGTGRIASIIGRFYAMDRDQRWERVKEAYDLIVQGKADYRAESAIDGLRLAYERGETDEFVKATVIVPNGEAPVTVNDGDVVVFMNFRADRARELTRALNDADFSGFRREVIPKLGGFVTLTEYHREFKFPVAFPPQNVTNSLGEVLAKHGLRQLRLAETEKYAHVTFFFNCGVETPFPGETRILVPSPKVKTYDLKPEMSAPEVTDELVKAIESGEYDVIICNYANGDMVGHTGNLDASIRAVEALDQALGRVVETLEKVGGEMLITADHGNVEQMIDPATGEIQTAHSVNPVPLVYKGRQGRLDDGGNLADVAPTLLAILGIEKPVEMTGRSLLL</sequence>
<evidence type="ECO:0000256" key="4">
    <source>
        <dbReference type="ARBA" id="ARBA00022723"/>
    </source>
</evidence>
<evidence type="ECO:0000313" key="13">
    <source>
        <dbReference type="Proteomes" id="UP001162030"/>
    </source>
</evidence>
<evidence type="ECO:0000256" key="7">
    <source>
        <dbReference type="ARBA" id="ARBA00023235"/>
    </source>
</evidence>
<evidence type="ECO:0000256" key="6">
    <source>
        <dbReference type="ARBA" id="ARBA00023211"/>
    </source>
</evidence>
<feature type="binding site" evidence="8">
    <location>
        <position position="338"/>
    </location>
    <ligand>
        <name>substrate</name>
    </ligand>
</feature>
<evidence type="ECO:0000256" key="8">
    <source>
        <dbReference type="HAMAP-Rule" id="MF_01038"/>
    </source>
</evidence>
<feature type="binding site" evidence="8">
    <location>
        <position position="446"/>
    </location>
    <ligand>
        <name>Mn(2+)</name>
        <dbReference type="ChEBI" id="CHEBI:29035"/>
        <label>2</label>
    </ligand>
</feature>
<evidence type="ECO:0000256" key="1">
    <source>
        <dbReference type="ARBA" id="ARBA00000370"/>
    </source>
</evidence>
<keyword evidence="13" id="KW-1185">Reference proteome</keyword>
<feature type="active site" description="Phosphoserine intermediate" evidence="8">
    <location>
        <position position="65"/>
    </location>
</feature>
<keyword evidence="7 8" id="KW-0413">Isomerase</keyword>
<reference evidence="12 13" key="1">
    <citation type="submission" date="2023-03" db="EMBL/GenBank/DDBJ databases">
        <authorList>
            <person name="Pearce D."/>
        </authorList>
    </citation>
    <scope>NUCLEOTIDE SEQUENCE [LARGE SCALE GENOMIC DNA]</scope>
    <source>
        <strain evidence="12">Msz</strain>
    </source>
</reference>
<evidence type="ECO:0000256" key="2">
    <source>
        <dbReference type="ARBA" id="ARBA00004798"/>
    </source>
</evidence>
<dbReference type="InterPro" id="IPR036646">
    <property type="entry name" value="PGAM_B_sf"/>
</dbReference>
<dbReference type="PANTHER" id="PTHR31637">
    <property type="entry name" value="2,3-BISPHOSPHOGLYCERATE-INDEPENDENT PHOSPHOGLYCERATE MUTASE"/>
    <property type="match status" value="1"/>
</dbReference>
<keyword evidence="6 8" id="KW-0464">Manganese</keyword>
<comment type="cofactor">
    <cofactor evidence="8">
        <name>Mn(2+)</name>
        <dbReference type="ChEBI" id="CHEBI:29035"/>
    </cofactor>
    <text evidence="8">Binds 2 manganese ions per subunit.</text>
</comment>
<keyword evidence="4 8" id="KW-0479">Metal-binding</keyword>
<dbReference type="SUPFAM" id="SSF53649">
    <property type="entry name" value="Alkaline phosphatase-like"/>
    <property type="match status" value="1"/>
</dbReference>
<dbReference type="Proteomes" id="UP001162030">
    <property type="component" value="Chromosome"/>
</dbReference>
<dbReference type="EC" id="5.4.2.12" evidence="8 9"/>
<feature type="binding site" evidence="8">
    <location>
        <begin position="156"/>
        <end position="157"/>
    </location>
    <ligand>
        <name>substrate</name>
    </ligand>
</feature>
<feature type="domain" description="Metalloenzyme" evidence="10">
    <location>
        <begin position="7"/>
        <end position="502"/>
    </location>
</feature>
<dbReference type="CDD" id="cd16010">
    <property type="entry name" value="iPGM"/>
    <property type="match status" value="1"/>
</dbReference>
<feature type="binding site" evidence="8">
    <location>
        <begin position="264"/>
        <end position="267"/>
    </location>
    <ligand>
        <name>substrate</name>
    </ligand>
</feature>
<evidence type="ECO:0000259" key="11">
    <source>
        <dbReference type="Pfam" id="PF06415"/>
    </source>
</evidence>
<comment type="similarity">
    <text evidence="3 8">Belongs to the BPG-independent phosphoglycerate mutase family.</text>
</comment>
<feature type="binding site" evidence="8">
    <location>
        <position position="126"/>
    </location>
    <ligand>
        <name>substrate</name>
    </ligand>
</feature>